<organism evidence="3 4">
    <name type="scientific">Candidatus Ozemobacter sibiricus</name>
    <dbReference type="NCBI Taxonomy" id="2268124"/>
    <lineage>
        <taxon>Bacteria</taxon>
        <taxon>Candidatus Ozemobacteria</taxon>
        <taxon>Candidatus Ozemobacterales</taxon>
        <taxon>Candidatus Ozemobacteraceae</taxon>
        <taxon>Candidatus Ozemobacter</taxon>
    </lineage>
</organism>
<dbReference type="GO" id="GO:0016301">
    <property type="term" value="F:kinase activity"/>
    <property type="evidence" value="ECO:0007669"/>
    <property type="project" value="UniProtKB-KW"/>
</dbReference>
<dbReference type="SUPFAM" id="SSF55781">
    <property type="entry name" value="GAF domain-like"/>
    <property type="match status" value="1"/>
</dbReference>
<protein>
    <submittedName>
        <fullName evidence="3">Sensor histidine kinase/GGDEF domain protein</fullName>
    </submittedName>
</protein>
<feature type="domain" description="HAMP" evidence="1">
    <location>
        <begin position="206"/>
        <end position="259"/>
    </location>
</feature>
<sequence length="603" mass="66938">MLRSLRWRLFLWFGALVVLGVVAISFGTYRYASERFERQLGNQLKAVAYSVAALLDPEGLAAASSHWDPVLVETRRRLQIFSEHFDLSWIGLYRFNGRFLIHLADGGDSGDGFCYGYPILDVPAEVPTAWNNGESIFVPRYQDAFGTWISVFHPIKNASGTVVAVLDVSRNADEVTDLQQGIVAQTVRMTALIALLTLVTCFLVARFTTRQLELVSQTVREIKAGNLHLRLPPLSGSLELETFVESFNGMLGSLERSQADLQRRVSELKALNEISTKINYASSTMEILRVILEKSVVGLQATQGSIMLLDEEKQALVVQVVWPEDADEQRRASRELRPGEGLAGRAFLDRQPLVFNRGSEGCLKPYEQTLPASTQNILCVPLVSDQRAIGVVSIINRTSGPFGEDDMALASTMAAQVALALEKARLYELAITDGLTKLYVHRYFQLSLDNELRRCRRYSSEFVLILFDIDHFKKFNDTYGHQTGDLVLAHTARILKGALRSVDLAARYGGEEFAVILPESNVTSGLAVAERIRKAVEAYDFPGQNQSLKVTISLGIAGYPTHAEEKIDLIRKADVALYQSKKRGRNTATIFDPAFGTTPPAKT</sequence>
<dbReference type="CDD" id="cd06225">
    <property type="entry name" value="HAMP"/>
    <property type="match status" value="1"/>
</dbReference>
<dbReference type="AlphaFoldDB" id="A0A367ZK63"/>
<dbReference type="SMART" id="SM00304">
    <property type="entry name" value="HAMP"/>
    <property type="match status" value="1"/>
</dbReference>
<dbReference type="EMBL" id="QOQW01000022">
    <property type="protein sequence ID" value="RCK78513.1"/>
    <property type="molecule type" value="Genomic_DNA"/>
</dbReference>
<dbReference type="InterPro" id="IPR029787">
    <property type="entry name" value="Nucleotide_cyclase"/>
</dbReference>
<keyword evidence="3" id="KW-0418">Kinase</keyword>
<accession>A0A367ZK63</accession>
<dbReference type="SMART" id="SM00065">
    <property type="entry name" value="GAF"/>
    <property type="match status" value="1"/>
</dbReference>
<dbReference type="InterPro" id="IPR029016">
    <property type="entry name" value="GAF-like_dom_sf"/>
</dbReference>
<proteinExistence type="predicted"/>
<evidence type="ECO:0000313" key="4">
    <source>
        <dbReference type="Proteomes" id="UP000252355"/>
    </source>
</evidence>
<dbReference type="PROSITE" id="PS50885">
    <property type="entry name" value="HAMP"/>
    <property type="match status" value="1"/>
</dbReference>
<comment type="caution">
    <text evidence="3">The sequence shown here is derived from an EMBL/GenBank/DDBJ whole genome shotgun (WGS) entry which is preliminary data.</text>
</comment>
<evidence type="ECO:0000259" key="1">
    <source>
        <dbReference type="PROSITE" id="PS50885"/>
    </source>
</evidence>
<dbReference type="InterPro" id="IPR000160">
    <property type="entry name" value="GGDEF_dom"/>
</dbReference>
<dbReference type="Gene3D" id="3.30.70.270">
    <property type="match status" value="1"/>
</dbReference>
<dbReference type="GO" id="GO:0043709">
    <property type="term" value="P:cell adhesion involved in single-species biofilm formation"/>
    <property type="evidence" value="ECO:0007669"/>
    <property type="project" value="TreeGrafter"/>
</dbReference>
<feature type="domain" description="GGDEF" evidence="2">
    <location>
        <begin position="460"/>
        <end position="593"/>
    </location>
</feature>
<dbReference type="GO" id="GO:1902201">
    <property type="term" value="P:negative regulation of bacterial-type flagellum-dependent cell motility"/>
    <property type="evidence" value="ECO:0007669"/>
    <property type="project" value="TreeGrafter"/>
</dbReference>
<dbReference type="InterPro" id="IPR043128">
    <property type="entry name" value="Rev_trsase/Diguanyl_cyclase"/>
</dbReference>
<dbReference type="InterPro" id="IPR050469">
    <property type="entry name" value="Diguanylate_Cyclase"/>
</dbReference>
<dbReference type="GO" id="GO:0007165">
    <property type="term" value="P:signal transduction"/>
    <property type="evidence" value="ECO:0007669"/>
    <property type="project" value="InterPro"/>
</dbReference>
<reference evidence="3 4" key="1">
    <citation type="submission" date="2018-05" db="EMBL/GenBank/DDBJ databases">
        <title>A metagenomic window into the 2 km-deep terrestrial subsurface aquifer revealed taxonomically and functionally diverse microbial community comprising novel uncultured bacterial lineages.</title>
        <authorList>
            <person name="Kadnikov V.V."/>
            <person name="Mardanov A.V."/>
            <person name="Beletsky A.V."/>
            <person name="Banks D."/>
            <person name="Pimenov N.V."/>
            <person name="Frank Y.A."/>
            <person name="Karnachuk O.V."/>
            <person name="Ravin N.V."/>
        </authorList>
    </citation>
    <scope>NUCLEOTIDE SEQUENCE [LARGE SCALE GENOMIC DNA]</scope>
    <source>
        <strain evidence="3">BY5</strain>
    </source>
</reference>
<dbReference type="Gene3D" id="6.10.340.10">
    <property type="match status" value="1"/>
</dbReference>
<dbReference type="NCBIfam" id="TIGR00254">
    <property type="entry name" value="GGDEF"/>
    <property type="match status" value="1"/>
</dbReference>
<dbReference type="PROSITE" id="PS50887">
    <property type="entry name" value="GGDEF"/>
    <property type="match status" value="1"/>
</dbReference>
<dbReference type="CDD" id="cd01949">
    <property type="entry name" value="GGDEF"/>
    <property type="match status" value="1"/>
</dbReference>
<dbReference type="InterPro" id="IPR003660">
    <property type="entry name" value="HAMP_dom"/>
</dbReference>
<evidence type="ECO:0000259" key="2">
    <source>
        <dbReference type="PROSITE" id="PS50887"/>
    </source>
</evidence>
<dbReference type="Pfam" id="PF13185">
    <property type="entry name" value="GAF_2"/>
    <property type="match status" value="1"/>
</dbReference>
<dbReference type="Proteomes" id="UP000252355">
    <property type="component" value="Unassembled WGS sequence"/>
</dbReference>
<dbReference type="Pfam" id="PF00990">
    <property type="entry name" value="GGDEF"/>
    <property type="match status" value="1"/>
</dbReference>
<dbReference type="SMART" id="SM00267">
    <property type="entry name" value="GGDEF"/>
    <property type="match status" value="1"/>
</dbReference>
<dbReference type="PANTHER" id="PTHR45138:SF9">
    <property type="entry name" value="DIGUANYLATE CYCLASE DGCM-RELATED"/>
    <property type="match status" value="1"/>
</dbReference>
<dbReference type="Pfam" id="PF00672">
    <property type="entry name" value="HAMP"/>
    <property type="match status" value="1"/>
</dbReference>
<dbReference type="Gene3D" id="3.30.450.40">
    <property type="match status" value="1"/>
</dbReference>
<dbReference type="PANTHER" id="PTHR45138">
    <property type="entry name" value="REGULATORY COMPONENTS OF SENSORY TRANSDUCTION SYSTEM"/>
    <property type="match status" value="1"/>
</dbReference>
<dbReference type="GO" id="GO:0005886">
    <property type="term" value="C:plasma membrane"/>
    <property type="evidence" value="ECO:0007669"/>
    <property type="project" value="TreeGrafter"/>
</dbReference>
<dbReference type="SUPFAM" id="SSF55073">
    <property type="entry name" value="Nucleotide cyclase"/>
    <property type="match status" value="1"/>
</dbReference>
<dbReference type="FunFam" id="3.30.70.270:FF:000001">
    <property type="entry name" value="Diguanylate cyclase domain protein"/>
    <property type="match status" value="1"/>
</dbReference>
<dbReference type="GO" id="GO:0052621">
    <property type="term" value="F:diguanylate cyclase activity"/>
    <property type="evidence" value="ECO:0007669"/>
    <property type="project" value="TreeGrafter"/>
</dbReference>
<gene>
    <name evidence="3" type="ORF">OZSIB_1433</name>
</gene>
<keyword evidence="3" id="KW-0808">Transferase</keyword>
<name>A0A367ZK63_9BACT</name>
<dbReference type="InterPro" id="IPR003018">
    <property type="entry name" value="GAF"/>
</dbReference>
<evidence type="ECO:0000313" key="3">
    <source>
        <dbReference type="EMBL" id="RCK78513.1"/>
    </source>
</evidence>